<dbReference type="RefSeq" id="XP_018991435.1">
    <property type="nucleotide sequence ID" value="XM_019140284.1"/>
</dbReference>
<dbReference type="Proteomes" id="UP000094065">
    <property type="component" value="Unassembled WGS sequence"/>
</dbReference>
<dbReference type="InterPro" id="IPR015943">
    <property type="entry name" value="WD40/YVTN_repeat-like_dom_sf"/>
</dbReference>
<dbReference type="PROSITE" id="PS50082">
    <property type="entry name" value="WD_REPEATS_2"/>
    <property type="match status" value="2"/>
</dbReference>
<dbReference type="AlphaFoldDB" id="A0A1E3HHU5"/>
<proteinExistence type="predicted"/>
<dbReference type="PANTHER" id="PTHR44675">
    <property type="entry name" value="PAK1 INTERACTING PROTEIN 1"/>
    <property type="match status" value="1"/>
</dbReference>
<dbReference type="InterPro" id="IPR036322">
    <property type="entry name" value="WD40_repeat_dom_sf"/>
</dbReference>
<dbReference type="EMBL" id="AWGJ01000009">
    <property type="protein sequence ID" value="ODN75904.1"/>
    <property type="molecule type" value="Genomic_DNA"/>
</dbReference>
<dbReference type="PANTHER" id="PTHR44675:SF1">
    <property type="entry name" value="P21-ACTIVATED PROTEIN KINASE-INTERACTING PROTEIN 1"/>
    <property type="match status" value="1"/>
</dbReference>
<comment type="caution">
    <text evidence="5">The sequence shown here is derived from an EMBL/GenBank/DDBJ whole genome shotgun (WGS) entry which is preliminary data.</text>
</comment>
<organism evidence="5 6">
    <name type="scientific">Cryptococcus amylolentus CBS 6039</name>
    <dbReference type="NCBI Taxonomy" id="1295533"/>
    <lineage>
        <taxon>Eukaryota</taxon>
        <taxon>Fungi</taxon>
        <taxon>Dikarya</taxon>
        <taxon>Basidiomycota</taxon>
        <taxon>Agaricomycotina</taxon>
        <taxon>Tremellomycetes</taxon>
        <taxon>Tremellales</taxon>
        <taxon>Cryptococcaceae</taxon>
        <taxon>Cryptococcus</taxon>
    </lineage>
</organism>
<keyword evidence="6" id="KW-1185">Reference proteome</keyword>
<feature type="compositionally biased region" description="Acidic residues" evidence="4">
    <location>
        <begin position="337"/>
        <end position="352"/>
    </location>
</feature>
<name>A0A1E3HHU5_9TREE</name>
<dbReference type="InterPro" id="IPR019775">
    <property type="entry name" value="WD40_repeat_CS"/>
</dbReference>
<dbReference type="InterPro" id="IPR001680">
    <property type="entry name" value="WD40_rpt"/>
</dbReference>
<feature type="repeat" description="WD" evidence="3">
    <location>
        <begin position="129"/>
        <end position="170"/>
    </location>
</feature>
<feature type="region of interest" description="Disordered" evidence="4">
    <location>
        <begin position="1"/>
        <end position="89"/>
    </location>
</feature>
<gene>
    <name evidence="5" type="ORF">L202_05890</name>
</gene>
<feature type="region of interest" description="Disordered" evidence="4">
    <location>
        <begin position="457"/>
        <end position="510"/>
    </location>
</feature>
<keyword evidence="1 3" id="KW-0853">WD repeat</keyword>
<evidence type="ECO:0000313" key="6">
    <source>
        <dbReference type="Proteomes" id="UP000094065"/>
    </source>
</evidence>
<keyword evidence="2" id="KW-0677">Repeat</keyword>
<dbReference type="SUPFAM" id="SSF50978">
    <property type="entry name" value="WD40 repeat-like"/>
    <property type="match status" value="1"/>
</dbReference>
<dbReference type="GeneID" id="30157199"/>
<dbReference type="Gene3D" id="2.130.10.10">
    <property type="entry name" value="YVTN repeat-like/Quinoprotein amine dehydrogenase"/>
    <property type="match status" value="2"/>
</dbReference>
<feature type="compositionally biased region" description="Acidic residues" evidence="4">
    <location>
        <begin position="461"/>
        <end position="473"/>
    </location>
</feature>
<dbReference type="Pfam" id="PF00400">
    <property type="entry name" value="WD40"/>
    <property type="match status" value="3"/>
</dbReference>
<dbReference type="STRING" id="1295533.A0A1E3HHU5"/>
<feature type="compositionally biased region" description="Basic and acidic residues" evidence="4">
    <location>
        <begin position="24"/>
        <end position="44"/>
    </location>
</feature>
<dbReference type="OrthoDB" id="308449at2759"/>
<feature type="compositionally biased region" description="Basic residues" evidence="4">
    <location>
        <begin position="1"/>
        <end position="10"/>
    </location>
</feature>
<accession>A0A1E3HHU5</accession>
<feature type="repeat" description="WD" evidence="3">
    <location>
        <begin position="212"/>
        <end position="253"/>
    </location>
</feature>
<dbReference type="PROSITE" id="PS00678">
    <property type="entry name" value="WD_REPEATS_1"/>
    <property type="match status" value="2"/>
</dbReference>
<evidence type="ECO:0000256" key="1">
    <source>
        <dbReference type="ARBA" id="ARBA00022574"/>
    </source>
</evidence>
<evidence type="ECO:0000256" key="4">
    <source>
        <dbReference type="SAM" id="MobiDB-lite"/>
    </source>
</evidence>
<feature type="region of interest" description="Disordered" evidence="4">
    <location>
        <begin position="335"/>
        <end position="361"/>
    </location>
</feature>
<reference evidence="5 6" key="1">
    <citation type="submission" date="2016-06" db="EMBL/GenBank/DDBJ databases">
        <title>Evolution of pathogenesis and genome organization in the Tremellales.</title>
        <authorList>
            <person name="Cuomo C."/>
            <person name="Litvintseva A."/>
            <person name="Heitman J."/>
            <person name="Chen Y."/>
            <person name="Sun S."/>
            <person name="Springer D."/>
            <person name="Dromer F."/>
            <person name="Young S."/>
            <person name="Zeng Q."/>
            <person name="Chapman S."/>
            <person name="Gujja S."/>
            <person name="Saif S."/>
            <person name="Birren B."/>
        </authorList>
    </citation>
    <scope>NUCLEOTIDE SEQUENCE [LARGE SCALE GENOMIC DNA]</scope>
    <source>
        <strain evidence="5 6">CBS 6039</strain>
    </source>
</reference>
<evidence type="ECO:0000256" key="2">
    <source>
        <dbReference type="ARBA" id="ARBA00022737"/>
    </source>
</evidence>
<feature type="compositionally biased region" description="Basic and acidic residues" evidence="4">
    <location>
        <begin position="64"/>
        <end position="80"/>
    </location>
</feature>
<evidence type="ECO:0000313" key="5">
    <source>
        <dbReference type="EMBL" id="ODN75904.1"/>
    </source>
</evidence>
<protein>
    <submittedName>
        <fullName evidence="5">Uncharacterized protein</fullName>
    </submittedName>
</protein>
<dbReference type="PROSITE" id="PS50294">
    <property type="entry name" value="WD_REPEATS_REGION"/>
    <property type="match status" value="2"/>
</dbReference>
<dbReference type="SMART" id="SM00320">
    <property type="entry name" value="WD40"/>
    <property type="match status" value="4"/>
</dbReference>
<sequence>MGKQGKSKATSKKEQRPTPYPKKAKVDVTYDDQKKSSKAGDKKGPAAKPKAKPKTKQVKVQASKKKEEEKEVEVVEEKPKTNKGKQPAAGPSTFIICAGSYEKILYGIEGSYPESEEVAVPELEPAFIFPAHLACVKAVAASPGGKWLATGSVDEYVKVWDLRRRKEVGSLSQHTESITSLHFPTPSHLLTTSADSTLSLFRTSDWTLLKTLKGHSGRVNQVDVHPTGRVALSVGKDKTLKMWDLMRGRGAASLPLGEEAELVKFSDAGTHFAVLFPHRIQIYSLTLKLLKTVSTKSRFNTLLFATLPAPSPEEDDTELLCIGTEKGIIEVHRVEIGGDEESDEEDEEEDEKKDEGGKGAELDRVATLVGHTNRVKDISSLPFTLPTPSGPRPTVLLSSVSSDGFINLYDLAQTLDKEEDGEENTIEPSAKYDTKGTRLTCVFLADGQEAAKIKKVKEEIVSEDEDESEDEAADFYGSEQGSDEESEDDEGSMEVEFEDEEEEEEEGEYE</sequence>
<evidence type="ECO:0000256" key="3">
    <source>
        <dbReference type="PROSITE-ProRule" id="PRU00221"/>
    </source>
</evidence>
<dbReference type="InterPro" id="IPR051959">
    <property type="entry name" value="PAK1-Kinase_Regulator"/>
</dbReference>
<feature type="compositionally biased region" description="Acidic residues" evidence="4">
    <location>
        <begin position="481"/>
        <end position="510"/>
    </location>
</feature>